<dbReference type="OrthoDB" id="6271419at2759"/>
<feature type="compositionally biased region" description="Acidic residues" evidence="12">
    <location>
        <begin position="1423"/>
        <end position="1437"/>
    </location>
</feature>
<feature type="region of interest" description="Disordered" evidence="12">
    <location>
        <begin position="336"/>
        <end position="612"/>
    </location>
</feature>
<dbReference type="Gene3D" id="3.30.160.60">
    <property type="entry name" value="Classic Zinc Finger"/>
    <property type="match status" value="9"/>
</dbReference>
<feature type="domain" description="C2H2-type" evidence="13">
    <location>
        <begin position="775"/>
        <end position="804"/>
    </location>
</feature>
<feature type="compositionally biased region" description="Basic and acidic residues" evidence="12">
    <location>
        <begin position="1509"/>
        <end position="1525"/>
    </location>
</feature>
<reference evidence="15" key="1">
    <citation type="submission" date="2025-08" db="UniProtKB">
        <authorList>
            <consortium name="RefSeq"/>
        </authorList>
    </citation>
    <scope>IDENTIFICATION</scope>
    <source>
        <tissue evidence="15">Whole sample</tissue>
    </source>
</reference>
<feature type="compositionally biased region" description="Basic and acidic residues" evidence="12">
    <location>
        <begin position="1051"/>
        <end position="1064"/>
    </location>
</feature>
<feature type="compositionally biased region" description="Acidic residues" evidence="12">
    <location>
        <begin position="1296"/>
        <end position="1313"/>
    </location>
</feature>
<evidence type="ECO:0000256" key="1">
    <source>
        <dbReference type="ARBA" id="ARBA00004123"/>
    </source>
</evidence>
<feature type="compositionally biased region" description="Basic and acidic residues" evidence="12">
    <location>
        <begin position="431"/>
        <end position="443"/>
    </location>
</feature>
<feature type="compositionally biased region" description="Basic and acidic residues" evidence="12">
    <location>
        <begin position="283"/>
        <end position="293"/>
    </location>
</feature>
<evidence type="ECO:0000256" key="7">
    <source>
        <dbReference type="ARBA" id="ARBA00023015"/>
    </source>
</evidence>
<feature type="domain" description="C2H2-type" evidence="13">
    <location>
        <begin position="833"/>
        <end position="863"/>
    </location>
</feature>
<feature type="compositionally biased region" description="Low complexity" evidence="12">
    <location>
        <begin position="119"/>
        <end position="136"/>
    </location>
</feature>
<feature type="compositionally biased region" description="Basic and acidic residues" evidence="12">
    <location>
        <begin position="1637"/>
        <end position="1646"/>
    </location>
</feature>
<dbReference type="PROSITE" id="PS50157">
    <property type="entry name" value="ZINC_FINGER_C2H2_2"/>
    <property type="match status" value="8"/>
</dbReference>
<dbReference type="InterPro" id="IPR036236">
    <property type="entry name" value="Znf_C2H2_sf"/>
</dbReference>
<dbReference type="GO" id="GO:0003677">
    <property type="term" value="F:DNA binding"/>
    <property type="evidence" value="ECO:0007669"/>
    <property type="project" value="UniProtKB-KW"/>
</dbReference>
<feature type="region of interest" description="Disordered" evidence="12">
    <location>
        <begin position="1793"/>
        <end position="1824"/>
    </location>
</feature>
<evidence type="ECO:0000256" key="2">
    <source>
        <dbReference type="ARBA" id="ARBA00006991"/>
    </source>
</evidence>
<feature type="compositionally biased region" description="Basic and acidic residues" evidence="12">
    <location>
        <begin position="202"/>
        <end position="214"/>
    </location>
</feature>
<feature type="compositionally biased region" description="Basic and acidic residues" evidence="12">
    <location>
        <begin position="353"/>
        <end position="365"/>
    </location>
</feature>
<feature type="compositionally biased region" description="Basic and acidic residues" evidence="12">
    <location>
        <begin position="39"/>
        <end position="54"/>
    </location>
</feature>
<feature type="domain" description="C2H2-type" evidence="13">
    <location>
        <begin position="743"/>
        <end position="771"/>
    </location>
</feature>
<feature type="compositionally biased region" description="Basic residues" evidence="12">
    <location>
        <begin position="945"/>
        <end position="958"/>
    </location>
</feature>
<feature type="compositionally biased region" description="Basic residues" evidence="12">
    <location>
        <begin position="272"/>
        <end position="282"/>
    </location>
</feature>
<evidence type="ECO:0000256" key="11">
    <source>
        <dbReference type="PROSITE-ProRule" id="PRU00042"/>
    </source>
</evidence>
<feature type="compositionally biased region" description="Basic and acidic residues" evidence="12">
    <location>
        <begin position="1462"/>
        <end position="1472"/>
    </location>
</feature>
<dbReference type="KEGG" id="cvn:111106378"/>
<feature type="compositionally biased region" description="Basic and acidic residues" evidence="12">
    <location>
        <begin position="1031"/>
        <end position="1044"/>
    </location>
</feature>
<feature type="domain" description="C2H2-type" evidence="13">
    <location>
        <begin position="865"/>
        <end position="894"/>
    </location>
</feature>
<accession>A0A8B8B143</accession>
<feature type="compositionally biased region" description="Basic residues" evidence="12">
    <location>
        <begin position="1245"/>
        <end position="1257"/>
    </location>
</feature>
<feature type="compositionally biased region" description="Acidic residues" evidence="12">
    <location>
        <begin position="469"/>
        <end position="479"/>
    </location>
</feature>
<keyword evidence="10" id="KW-0539">Nucleus</keyword>
<feature type="compositionally biased region" description="Polar residues" evidence="12">
    <location>
        <begin position="1547"/>
        <end position="1567"/>
    </location>
</feature>
<evidence type="ECO:0000256" key="5">
    <source>
        <dbReference type="ARBA" id="ARBA00022771"/>
    </source>
</evidence>
<feature type="compositionally biased region" description="Basic residues" evidence="12">
    <location>
        <begin position="190"/>
        <end position="201"/>
    </location>
</feature>
<feature type="compositionally biased region" description="Basic residues" evidence="12">
    <location>
        <begin position="444"/>
        <end position="454"/>
    </location>
</feature>
<evidence type="ECO:0000313" key="15">
    <source>
        <dbReference type="RefSeq" id="XP_022296738.1"/>
    </source>
</evidence>
<feature type="compositionally biased region" description="Basic and acidic residues" evidence="12">
    <location>
        <begin position="404"/>
        <end position="413"/>
    </location>
</feature>
<feature type="compositionally biased region" description="Basic and acidic residues" evidence="12">
    <location>
        <begin position="1004"/>
        <end position="1018"/>
    </location>
</feature>
<dbReference type="Proteomes" id="UP000694844">
    <property type="component" value="Chromosome 8"/>
</dbReference>
<feature type="compositionally biased region" description="Acidic residues" evidence="12">
    <location>
        <begin position="1099"/>
        <end position="1108"/>
    </location>
</feature>
<keyword evidence="9" id="KW-0804">Transcription</keyword>
<comment type="similarity">
    <text evidence="2">Belongs to the krueppel C2H2-type zinc-finger protein family.</text>
</comment>
<feature type="compositionally biased region" description="Basic and acidic residues" evidence="12">
    <location>
        <begin position="1071"/>
        <end position="1098"/>
    </location>
</feature>
<feature type="compositionally biased region" description="Basic and acidic residues" evidence="12">
    <location>
        <begin position="1357"/>
        <end position="1397"/>
    </location>
</feature>
<sequence>MRTYKEPKRIDKPRIRDSAIRQLNDAAKFAAIQSAAVSLREEENARKREEEERPSGSCENHVIQDYSVEKNIVINCQTESYKTEVSLTTGTVTITEVANKPFPLSSSEPKNQTEDKDSSFSSSLSSIPTDSYISSDGKLSDLDNSGISTHDPPVSPQRATENGMNEDEKKSDPEEEEEVPEKNSPVVKVEKKKAPKPPKKKAVLDSNDKKSPKEKVKKKVDKNSSPGVKNKNLKGKKKASIKETLEEVSAIDSSFGDSSKTDESASSASPRASKRTPKKNRKYHSDEEEHFQNLDEGSPSRKRSPRAVKKRKINFNEDVDDDFEDEHYDFDFQLLENVETVKPKPPPKKRKKVDISSEFGEKENDNDTMVTADLIPKPKKAKGLKKDKTKINSDNAVPDQVENEQEKSTDSPPKKKKTVKKKKTSSEINDSEEKCGAGTEEKPPKKKRAPKKKVEKNVEINNEEKEKDVEEMENEEGAEVEEKKEPVLISCPLCGHVSRSKSANTRHIRRCVDIPRVDNGTGKPTKGREEGEKLKEEMMERTESHEEEDISDTVAESREDKDGKQAKEEDEEEEEKDEDEDKDDSFDFSGDEMEIEDKKPTDSNTDSSSPKKTIKIETLLKKQGPDTTFKCEHCEYATPKRAMLGRHLRTHGIYVCLRCNFIYNSKDVLKEHVLQEHKDRADYKLCRKCSRYIRCHEISLEKHMDECTGPVPFKCKFCEKEFKYESSLKSHIIRHDPDAPKRFNCPQCTYKSNYKANLKKHLKNIHNTERVKKEYPCTFENCEKKFHTEDNLKRHLKFHSDVRNYPCPQCPKRFKTSAALRGHVIVHDPARPFKCNINDCTKDFRSKKLLKNHMEEYHNLTDKKFPCDFEGCTFTFFKRSHLQRHKISHTGERKFGCSECGKAFRHADNLKVHMRQHTNEKPVACELCSFTCRQKSSLQYHLHKFHGIPPKPKKPKKQKAGDTSVASSSNESKPNLASSEFKENQKDTVEKLESSFDSKPFTPKKPENPMDLYEFRSDEEFDDDSVLMPLRQDKTSTPIRHEKISFLSHTPKSDLLDRTSKSLDFEDDEKLSDIDTQQDRKEQNDQKKKGIQIKKEKMEEEEEEEEDEKPVKTTAKSQKPKKTAGVKKKVKASESKAAPQPENEENSKPGKLEEPEEKPIKPKAKRGRKPKAKPEPVPSTETNAAEKTEPENPSVKPPRKKPGPKPKNKVPPNDDAVKNKKKRGPKKKKPAVNDDMTEEESTQTQKKKRKYIRKKKADKQTEEKTKGRKKLEGAESQETEEEDTIIYSELEHNTANEDDGEATEIEGFNEDEPENKSPGSVGSVKSLGRESPPEEVEKEPEEEKMEVEKEEEEREEENEKEKEVTAVEEKGKSEEPMETKTAKEEEEKRTSEAESDRMSSGIDTDFEDDLKPPPAPRPPPVVESDEGDIESGPEDMDTPGRDFESTPPKSVQNHSVQSLPGRDYESTPRDYESTPPKSVPPDNVPNYGSNENKTDVMSPPSKGYSSVEAAKRDLSIDSQNEDREMSNPVPSNISYPQAGSVELPPSVASNPPQGSQSNTGYGSQSESAMPEVDKDYLGQYLQQFDSGGRSSDDNSRLNPSVERPPEHINIPTSPQDKELPPLNLSSSVPPLNLSTTPDRDTMHNKGADLSNKRMEILTCDRQQEEHFQQRSENPSRTSERIPENVYENYPSMNSYMSGARENPSLFPPTTTGSSSYSFSESDSILQRQRMTTPFLTQSDPNALQNLHRMADSALTANNPASLLRRPTTVPSREEIFPPPSAVSQTMARNPFHTSWTSQDARHPHWSQTSYLQRPGASTTNPLFPKDNYLSGRDFMFDTSRRSVTERNMFPGLPQTQRPDLSHETFPGFEFGYFGGHGYPGAPPLDYTRSSTQTAAQKTFDERYRQTATGMGDFRTLPPSSSSDMFRSMNPSFNFDKYMYGRDPVYHPQHVGDTTNSPFLTPGVPSQHAMFERDYTRGFYHQNSPYSFMNDKPYAAAAAAASAKLTHPSTPGMGQERDFVPRPNTAAAAAADSQIPMQDPYRHPMLYNMMNRYFES</sequence>
<protein>
    <submittedName>
        <fullName evidence="15">Uncharacterized protein LOC111106378</fullName>
    </submittedName>
</protein>
<evidence type="ECO:0000313" key="14">
    <source>
        <dbReference type="Proteomes" id="UP000694844"/>
    </source>
</evidence>
<evidence type="ECO:0000256" key="12">
    <source>
        <dbReference type="SAM" id="MobiDB-lite"/>
    </source>
</evidence>
<evidence type="ECO:0000256" key="4">
    <source>
        <dbReference type="ARBA" id="ARBA00022737"/>
    </source>
</evidence>
<name>A0A8B8B143_CRAVI</name>
<dbReference type="InterPro" id="IPR013087">
    <property type="entry name" value="Znf_C2H2_type"/>
</dbReference>
<feature type="region of interest" description="Disordered" evidence="12">
    <location>
        <begin position="945"/>
        <end position="1646"/>
    </location>
</feature>
<feature type="compositionally biased region" description="Polar residues" evidence="12">
    <location>
        <begin position="1805"/>
        <end position="1821"/>
    </location>
</feature>
<keyword evidence="4" id="KW-0677">Repeat</keyword>
<gene>
    <name evidence="15" type="primary">LOC111106378</name>
</gene>
<feature type="compositionally biased region" description="Basic and acidic residues" evidence="12">
    <location>
        <begin position="1145"/>
        <end position="1160"/>
    </location>
</feature>
<keyword evidence="3" id="KW-0479">Metal-binding</keyword>
<feature type="compositionally biased region" description="Basic and acidic residues" evidence="12">
    <location>
        <begin position="555"/>
        <end position="567"/>
    </location>
</feature>
<feature type="compositionally biased region" description="Basic residues" evidence="12">
    <location>
        <begin position="1161"/>
        <end position="1171"/>
    </location>
</feature>
<dbReference type="GO" id="GO:0008270">
    <property type="term" value="F:zinc ion binding"/>
    <property type="evidence" value="ECO:0007669"/>
    <property type="project" value="UniProtKB-KW"/>
</dbReference>
<keyword evidence="5 11" id="KW-0863">Zinc-finger</keyword>
<feature type="compositionally biased region" description="Basic residues" evidence="12">
    <location>
        <begin position="1118"/>
        <end position="1130"/>
    </location>
</feature>
<evidence type="ECO:0000256" key="10">
    <source>
        <dbReference type="ARBA" id="ARBA00023242"/>
    </source>
</evidence>
<feature type="compositionally biased region" description="Basic and acidic residues" evidence="12">
    <location>
        <begin position="455"/>
        <end position="468"/>
    </location>
</feature>
<dbReference type="SMART" id="SM00355">
    <property type="entry name" value="ZnF_C2H2"/>
    <property type="match status" value="11"/>
</dbReference>
<keyword evidence="6" id="KW-0862">Zinc</keyword>
<feature type="compositionally biased region" description="Pro residues" evidence="12">
    <location>
        <begin position="1412"/>
        <end position="1421"/>
    </location>
</feature>
<feature type="compositionally biased region" description="Polar residues" evidence="12">
    <location>
        <begin position="964"/>
        <end position="978"/>
    </location>
</feature>
<dbReference type="RefSeq" id="XP_022296738.1">
    <property type="nucleotide sequence ID" value="XM_022441030.1"/>
</dbReference>
<dbReference type="InterPro" id="IPR050826">
    <property type="entry name" value="Krueppel_C2H2_ZnFinger"/>
</dbReference>
<feature type="domain" description="C2H2-type" evidence="13">
    <location>
        <begin position="805"/>
        <end position="832"/>
    </location>
</feature>
<feature type="compositionally biased region" description="Acidic residues" evidence="12">
    <location>
        <begin position="568"/>
        <end position="595"/>
    </location>
</feature>
<dbReference type="Pfam" id="PF00096">
    <property type="entry name" value="zf-C2H2"/>
    <property type="match status" value="4"/>
</dbReference>
<keyword evidence="7" id="KW-0805">Transcription regulation</keyword>
<evidence type="ECO:0000256" key="6">
    <source>
        <dbReference type="ARBA" id="ARBA00022833"/>
    </source>
</evidence>
<feature type="compositionally biased region" description="Basic and acidic residues" evidence="12">
    <location>
        <begin position="1258"/>
        <end position="1273"/>
    </location>
</feature>
<feature type="domain" description="C2H2-type" evidence="13">
    <location>
        <begin position="713"/>
        <end position="740"/>
    </location>
</feature>
<feature type="compositionally biased region" description="Polar residues" evidence="12">
    <location>
        <begin position="1528"/>
        <end position="1537"/>
    </location>
</feature>
<dbReference type="PROSITE" id="PS00028">
    <property type="entry name" value="ZINC_FINGER_C2H2_1"/>
    <property type="match status" value="8"/>
</dbReference>
<evidence type="ECO:0000256" key="3">
    <source>
        <dbReference type="ARBA" id="ARBA00022723"/>
    </source>
</evidence>
<proteinExistence type="inferred from homology"/>
<organism evidence="14 15">
    <name type="scientific">Crassostrea virginica</name>
    <name type="common">Eastern oyster</name>
    <dbReference type="NCBI Taxonomy" id="6565"/>
    <lineage>
        <taxon>Eukaryota</taxon>
        <taxon>Metazoa</taxon>
        <taxon>Spiralia</taxon>
        <taxon>Lophotrochozoa</taxon>
        <taxon>Mollusca</taxon>
        <taxon>Bivalvia</taxon>
        <taxon>Autobranchia</taxon>
        <taxon>Pteriomorphia</taxon>
        <taxon>Ostreida</taxon>
        <taxon>Ostreoidea</taxon>
        <taxon>Ostreidae</taxon>
        <taxon>Crassostrea</taxon>
    </lineage>
</organism>
<dbReference type="GeneID" id="111106378"/>
<evidence type="ECO:0000256" key="9">
    <source>
        <dbReference type="ARBA" id="ARBA00023163"/>
    </source>
</evidence>
<feature type="compositionally biased region" description="Basic residues" evidence="12">
    <location>
        <begin position="414"/>
        <end position="423"/>
    </location>
</feature>
<dbReference type="SUPFAM" id="SSF57667">
    <property type="entry name" value="beta-beta-alpha zinc fingers"/>
    <property type="match status" value="5"/>
</dbReference>
<feature type="compositionally biased region" description="Basic residues" evidence="12">
    <location>
        <begin position="1197"/>
        <end position="1208"/>
    </location>
</feature>
<feature type="compositionally biased region" description="Low complexity" evidence="12">
    <location>
        <begin position="1620"/>
        <end position="1636"/>
    </location>
</feature>
<feature type="compositionally biased region" description="Basic and acidic residues" evidence="12">
    <location>
        <begin position="526"/>
        <end position="544"/>
    </location>
</feature>
<comment type="subcellular location">
    <subcellularLocation>
        <location evidence="1">Nucleus</location>
    </subcellularLocation>
</comment>
<feature type="compositionally biased region" description="Basic residues" evidence="12">
    <location>
        <begin position="1219"/>
        <end position="1230"/>
    </location>
</feature>
<keyword evidence="8" id="KW-0238">DNA-binding</keyword>
<dbReference type="GO" id="GO:0005634">
    <property type="term" value="C:nucleus"/>
    <property type="evidence" value="ECO:0007669"/>
    <property type="project" value="UniProtKB-SubCell"/>
</dbReference>
<dbReference type="FunFam" id="3.30.160.60:FF:001480">
    <property type="entry name" value="Si:cabz01071911.3"/>
    <property type="match status" value="1"/>
</dbReference>
<feature type="domain" description="C2H2-type" evidence="13">
    <location>
        <begin position="629"/>
        <end position="651"/>
    </location>
</feature>
<keyword evidence="14" id="KW-1185">Reference proteome</keyword>
<evidence type="ECO:0000256" key="8">
    <source>
        <dbReference type="ARBA" id="ARBA00023125"/>
    </source>
</evidence>
<feature type="region of interest" description="Disordered" evidence="12">
    <location>
        <begin position="39"/>
        <end position="60"/>
    </location>
</feature>
<feature type="compositionally biased region" description="Polar residues" evidence="12">
    <location>
        <begin position="1447"/>
        <end position="1458"/>
    </location>
</feature>
<feature type="compositionally biased region" description="Basic residues" evidence="12">
    <location>
        <begin position="300"/>
        <end position="313"/>
    </location>
</feature>
<feature type="compositionally biased region" description="Basic and acidic residues" evidence="12">
    <location>
        <begin position="980"/>
        <end position="996"/>
    </location>
</feature>
<feature type="compositionally biased region" description="Acidic residues" evidence="12">
    <location>
        <begin position="1333"/>
        <end position="1356"/>
    </location>
</feature>
<dbReference type="PANTHER" id="PTHR24377">
    <property type="entry name" value="IP01015P-RELATED"/>
    <property type="match status" value="1"/>
</dbReference>
<feature type="compositionally biased region" description="Acidic residues" evidence="12">
    <location>
        <begin position="1275"/>
        <end position="1284"/>
    </location>
</feature>
<evidence type="ECO:0000259" key="13">
    <source>
        <dbReference type="PROSITE" id="PS50157"/>
    </source>
</evidence>
<feature type="domain" description="C2H2-type" evidence="13">
    <location>
        <begin position="895"/>
        <end position="922"/>
    </location>
</feature>
<feature type="region of interest" description="Disordered" evidence="12">
    <location>
        <begin position="100"/>
        <end position="320"/>
    </location>
</feature>